<dbReference type="InterPro" id="IPR008030">
    <property type="entry name" value="NmrA-like"/>
</dbReference>
<dbReference type="Pfam" id="PF05368">
    <property type="entry name" value="NmrA"/>
    <property type="match status" value="1"/>
</dbReference>
<protein>
    <recommendedName>
        <fullName evidence="3">NmrA-like domain-containing protein</fullName>
    </recommendedName>
</protein>
<dbReference type="SUPFAM" id="SSF51735">
    <property type="entry name" value="NAD(P)-binding Rossmann-fold domains"/>
    <property type="match status" value="1"/>
</dbReference>
<evidence type="ECO:0000256" key="2">
    <source>
        <dbReference type="ARBA" id="ARBA00023002"/>
    </source>
</evidence>
<gene>
    <name evidence="4" type="ORF">EWM64_g2578</name>
</gene>
<dbReference type="InterPro" id="IPR051609">
    <property type="entry name" value="NmrA/Isoflavone_reductase-like"/>
</dbReference>
<feature type="domain" description="NmrA-like" evidence="3">
    <location>
        <begin position="10"/>
        <end position="98"/>
    </location>
</feature>
<dbReference type="OrthoDB" id="5283654at2759"/>
<sequence>MSTFKNFAIAGVGNIGAVIAEELLSLKASGKVKEVVLLTRSSTKNESIDKLVSQGARVAAVDYSSQNALESVLTGIDVVISTVSINALDFQASLAQAARLQALLGFDLANGKASYGADGNALITFTSRHDIARFLAHIVTTLPAEKLYWSTFRIEGDRISFNEILRQYQEKTDKKVDVTLRSTEELEAALKVNAYDIFSALHLAWARGEGIVGKPEEVSNGMWPEWNPKKVIELITP</sequence>
<evidence type="ECO:0000313" key="4">
    <source>
        <dbReference type="EMBL" id="TFY81443.1"/>
    </source>
</evidence>
<dbReference type="EMBL" id="SFCI01000212">
    <property type="protein sequence ID" value="TFY81443.1"/>
    <property type="molecule type" value="Genomic_DNA"/>
</dbReference>
<dbReference type="PANTHER" id="PTHR47706">
    <property type="entry name" value="NMRA-LIKE FAMILY PROTEIN"/>
    <property type="match status" value="1"/>
</dbReference>
<keyword evidence="2" id="KW-0560">Oxidoreductase</keyword>
<evidence type="ECO:0000259" key="3">
    <source>
        <dbReference type="Pfam" id="PF05368"/>
    </source>
</evidence>
<dbReference type="GO" id="GO:0016491">
    <property type="term" value="F:oxidoreductase activity"/>
    <property type="evidence" value="ECO:0007669"/>
    <property type="project" value="UniProtKB-KW"/>
</dbReference>
<dbReference type="PANTHER" id="PTHR47706:SF9">
    <property type="entry name" value="NMRA-LIKE DOMAIN-CONTAINING PROTEIN-RELATED"/>
    <property type="match status" value="1"/>
</dbReference>
<organism evidence="4 5">
    <name type="scientific">Hericium alpestre</name>
    <dbReference type="NCBI Taxonomy" id="135208"/>
    <lineage>
        <taxon>Eukaryota</taxon>
        <taxon>Fungi</taxon>
        <taxon>Dikarya</taxon>
        <taxon>Basidiomycota</taxon>
        <taxon>Agaricomycotina</taxon>
        <taxon>Agaricomycetes</taxon>
        <taxon>Russulales</taxon>
        <taxon>Hericiaceae</taxon>
        <taxon>Hericium</taxon>
    </lineage>
</organism>
<evidence type="ECO:0000256" key="1">
    <source>
        <dbReference type="ARBA" id="ARBA00022857"/>
    </source>
</evidence>
<evidence type="ECO:0000313" key="5">
    <source>
        <dbReference type="Proteomes" id="UP000298061"/>
    </source>
</evidence>
<keyword evidence="1" id="KW-0521">NADP</keyword>
<dbReference type="InterPro" id="IPR036291">
    <property type="entry name" value="NAD(P)-bd_dom_sf"/>
</dbReference>
<dbReference type="AlphaFoldDB" id="A0A4Z0A528"/>
<proteinExistence type="predicted"/>
<comment type="caution">
    <text evidence="4">The sequence shown here is derived from an EMBL/GenBank/DDBJ whole genome shotgun (WGS) entry which is preliminary data.</text>
</comment>
<dbReference type="Gene3D" id="3.40.50.720">
    <property type="entry name" value="NAD(P)-binding Rossmann-like Domain"/>
    <property type="match status" value="2"/>
</dbReference>
<keyword evidence="5" id="KW-1185">Reference proteome</keyword>
<reference evidence="4 5" key="1">
    <citation type="submission" date="2019-02" db="EMBL/GenBank/DDBJ databases">
        <title>Genome sequencing of the rare red list fungi Hericium alpestre (H. flagellum).</title>
        <authorList>
            <person name="Buettner E."/>
            <person name="Kellner H."/>
        </authorList>
    </citation>
    <scope>NUCLEOTIDE SEQUENCE [LARGE SCALE GENOMIC DNA]</scope>
    <source>
        <strain evidence="4 5">DSM 108284</strain>
    </source>
</reference>
<dbReference type="Proteomes" id="UP000298061">
    <property type="component" value="Unassembled WGS sequence"/>
</dbReference>
<accession>A0A4Z0A528</accession>
<name>A0A4Z0A528_9AGAM</name>